<gene>
    <name evidence="1" type="ORF">K0U00_26580</name>
</gene>
<proteinExistence type="predicted"/>
<name>A0ABS7C9M3_9BACL</name>
<evidence type="ECO:0000313" key="2">
    <source>
        <dbReference type="Proteomes" id="UP001519887"/>
    </source>
</evidence>
<protein>
    <recommendedName>
        <fullName evidence="3">GNAT family N-acetyltransferase</fullName>
    </recommendedName>
</protein>
<accession>A0ABS7C9M3</accession>
<dbReference type="EMBL" id="JAHZIK010000905">
    <property type="protein sequence ID" value="MBW7457613.1"/>
    <property type="molecule type" value="Genomic_DNA"/>
</dbReference>
<dbReference type="Proteomes" id="UP001519887">
    <property type="component" value="Unassembled WGS sequence"/>
</dbReference>
<reference evidence="1 2" key="1">
    <citation type="submission" date="2021-07" db="EMBL/GenBank/DDBJ databases">
        <title>Paenibacillus radiodurans sp. nov., isolated from the southeastern edge of Tengger Desert.</title>
        <authorList>
            <person name="Zhang G."/>
        </authorList>
    </citation>
    <scope>NUCLEOTIDE SEQUENCE [LARGE SCALE GENOMIC DNA]</scope>
    <source>
        <strain evidence="1 2">CCM 7311</strain>
    </source>
</reference>
<evidence type="ECO:0008006" key="3">
    <source>
        <dbReference type="Google" id="ProtNLM"/>
    </source>
</evidence>
<evidence type="ECO:0000313" key="1">
    <source>
        <dbReference type="EMBL" id="MBW7457613.1"/>
    </source>
</evidence>
<keyword evidence="2" id="KW-1185">Reference proteome</keyword>
<feature type="non-terminal residue" evidence="1">
    <location>
        <position position="64"/>
    </location>
</feature>
<organism evidence="1 2">
    <name type="scientific">Paenibacillus sepulcri</name>
    <dbReference type="NCBI Taxonomy" id="359917"/>
    <lineage>
        <taxon>Bacteria</taxon>
        <taxon>Bacillati</taxon>
        <taxon>Bacillota</taxon>
        <taxon>Bacilli</taxon>
        <taxon>Bacillales</taxon>
        <taxon>Paenibacillaceae</taxon>
        <taxon>Paenibacillus</taxon>
    </lineage>
</organism>
<sequence length="64" mass="7049">MTIHALTSEDNGKIAEIIESPDGIRFILRGVGLTTPYFAGMLSRMLICSYGKPWDAEPVLLNQP</sequence>
<comment type="caution">
    <text evidence="1">The sequence shown here is derived from an EMBL/GenBank/DDBJ whole genome shotgun (WGS) entry which is preliminary data.</text>
</comment>